<protein>
    <submittedName>
        <fullName evidence="1">Cytochrome P450</fullName>
    </submittedName>
</protein>
<organism evidence="1 2">
    <name type="scientific">Neofusicoccum parvum</name>
    <dbReference type="NCBI Taxonomy" id="310453"/>
    <lineage>
        <taxon>Eukaryota</taxon>
        <taxon>Fungi</taxon>
        <taxon>Dikarya</taxon>
        <taxon>Ascomycota</taxon>
        <taxon>Pezizomycotina</taxon>
        <taxon>Dothideomycetes</taxon>
        <taxon>Dothideomycetes incertae sedis</taxon>
        <taxon>Botryosphaeriales</taxon>
        <taxon>Botryosphaeriaceae</taxon>
        <taxon>Neofusicoccum</taxon>
    </lineage>
</organism>
<dbReference type="EMBL" id="BSXG01000108">
    <property type="protein sequence ID" value="GME43220.1"/>
    <property type="molecule type" value="Genomic_DNA"/>
</dbReference>
<name>A0ACB5SIT2_9PEZI</name>
<accession>A0ACB5SIT2</accession>
<gene>
    <name evidence="1" type="primary">g1862</name>
    <name evidence="1" type="ORF">NpPPO83_00001862</name>
</gene>
<evidence type="ECO:0000313" key="2">
    <source>
        <dbReference type="Proteomes" id="UP001165186"/>
    </source>
</evidence>
<proteinExistence type="predicted"/>
<keyword evidence="2" id="KW-1185">Reference proteome</keyword>
<reference evidence="1" key="1">
    <citation type="submission" date="2024-09" db="EMBL/GenBank/DDBJ databases">
        <title>Draft Genome Sequences of Neofusicoccum parvum.</title>
        <authorList>
            <person name="Ashida A."/>
            <person name="Camagna M."/>
            <person name="Tanaka A."/>
            <person name="Takemoto D."/>
        </authorList>
    </citation>
    <scope>NUCLEOTIDE SEQUENCE</scope>
    <source>
        <strain evidence="1">PPO83</strain>
    </source>
</reference>
<evidence type="ECO:0000313" key="1">
    <source>
        <dbReference type="EMBL" id="GME43220.1"/>
    </source>
</evidence>
<dbReference type="Proteomes" id="UP001165186">
    <property type="component" value="Unassembled WGS sequence"/>
</dbReference>
<sequence length="503" mass="57456">MSTMSTMHREAFSLPPAPLIFGALASSLILALFATAVYNIYFHPLSKYPGPKYAAATGLASWYIFSSGNGPFWVRRMHEQYGEIVRLGPDQLSFINPQAWKDIYGHRIGSASKKAVRKDWRKYPADVNGHINMVTALDDTEHARFRKVFTNAFSDKALRQQESLIKSYADHLIRNLGKVTGETNIILHYNCTTFDIMGDLAFGESLGLLDQSDLSPWVRAIFENIKVLELLSIGREYPILGALTRIILPKSLLDQGKYHFQHSVERVDRRMEHGITEKPDIWNLVLQKGKDVLSRETMYTHASAFMVAGTETTATVLSALTYFLLKNPEKLRKVTDEVRSLESEDDLNLEKLQHLKYLSACFEEALRCYPPVPVGLAREVVSGGTAICGEWIPDKTRVSVPQLATYFSPLNFNDPESFIPERWLPDSQFENDRKDAFQPFSTGPRNCIGKNLAYHEMRLIFSKLLWNFDMELSPKSENWLDQKIWTLWDKNPLYITLKPVHRV</sequence>
<comment type="caution">
    <text evidence="1">The sequence shown here is derived from an EMBL/GenBank/DDBJ whole genome shotgun (WGS) entry which is preliminary data.</text>
</comment>